<reference evidence="1" key="1">
    <citation type="submission" date="2023-04" db="EMBL/GenBank/DDBJ databases">
        <authorList>
            <person name="Vijverberg K."/>
            <person name="Xiong W."/>
            <person name="Schranz E."/>
        </authorList>
    </citation>
    <scope>NUCLEOTIDE SEQUENCE</scope>
</reference>
<name>A0AA36EEZ1_LACSI</name>
<gene>
    <name evidence="1" type="ORF">LSALG_LOCUS32699</name>
</gene>
<sequence>MEVDPTDVEVVKKAQVARDKELDELNALLVKHDQQDDEIRNKEATEASRRTLWTDWNVERMQAEVIKKLKIYWMETNISFSMNDEFTNVAFKARRGVSHELFDFTLADLPLMNPYDWSIMFSILSKVKIKYEPIIQHLYIMIKTYIQEISKMDVEITTVLKIVPILKPFPEPEGSENLRVGFIQKYAWGVVYKANENGVL</sequence>
<dbReference type="AlphaFoldDB" id="A0AA36EEZ1"/>
<organism evidence="1 2">
    <name type="scientific">Lactuca saligna</name>
    <name type="common">Willowleaf lettuce</name>
    <dbReference type="NCBI Taxonomy" id="75948"/>
    <lineage>
        <taxon>Eukaryota</taxon>
        <taxon>Viridiplantae</taxon>
        <taxon>Streptophyta</taxon>
        <taxon>Embryophyta</taxon>
        <taxon>Tracheophyta</taxon>
        <taxon>Spermatophyta</taxon>
        <taxon>Magnoliopsida</taxon>
        <taxon>eudicotyledons</taxon>
        <taxon>Gunneridae</taxon>
        <taxon>Pentapetalae</taxon>
        <taxon>asterids</taxon>
        <taxon>campanulids</taxon>
        <taxon>Asterales</taxon>
        <taxon>Asteraceae</taxon>
        <taxon>Cichorioideae</taxon>
        <taxon>Cichorieae</taxon>
        <taxon>Lactucinae</taxon>
        <taxon>Lactuca</taxon>
    </lineage>
</organism>
<keyword evidence="2" id="KW-1185">Reference proteome</keyword>
<evidence type="ECO:0000313" key="1">
    <source>
        <dbReference type="EMBL" id="CAI9293679.1"/>
    </source>
</evidence>
<accession>A0AA36EEZ1</accession>
<protein>
    <submittedName>
        <fullName evidence="1">Uncharacterized protein</fullName>
    </submittedName>
</protein>
<proteinExistence type="predicted"/>
<dbReference type="Proteomes" id="UP001177003">
    <property type="component" value="Chromosome 7"/>
</dbReference>
<dbReference type="EMBL" id="OX465083">
    <property type="protein sequence ID" value="CAI9293679.1"/>
    <property type="molecule type" value="Genomic_DNA"/>
</dbReference>
<evidence type="ECO:0000313" key="2">
    <source>
        <dbReference type="Proteomes" id="UP001177003"/>
    </source>
</evidence>